<dbReference type="GO" id="GO:0032259">
    <property type="term" value="P:methylation"/>
    <property type="evidence" value="ECO:0007669"/>
    <property type="project" value="UniProtKB-KW"/>
</dbReference>
<proteinExistence type="predicted"/>
<organism evidence="1 2">
    <name type="scientific">Gordonia terrae</name>
    <dbReference type="NCBI Taxonomy" id="2055"/>
    <lineage>
        <taxon>Bacteria</taxon>
        <taxon>Bacillati</taxon>
        <taxon>Actinomycetota</taxon>
        <taxon>Actinomycetes</taxon>
        <taxon>Mycobacteriales</taxon>
        <taxon>Gordoniaceae</taxon>
        <taxon>Gordonia</taxon>
    </lineage>
</organism>
<dbReference type="STRING" id="2055.BCM27_23805"/>
<name>A0A2I1R9N6_9ACTN</name>
<dbReference type="AlphaFoldDB" id="A0A2I1R9N6"/>
<dbReference type="PANTHER" id="PTHR43861:SF1">
    <property type="entry name" value="TRANS-ACONITATE 2-METHYLTRANSFERASE"/>
    <property type="match status" value="1"/>
</dbReference>
<dbReference type="InterPro" id="IPR029063">
    <property type="entry name" value="SAM-dependent_MTases_sf"/>
</dbReference>
<accession>A0A2I1R9N6</accession>
<dbReference type="Pfam" id="PF13489">
    <property type="entry name" value="Methyltransf_23"/>
    <property type="match status" value="1"/>
</dbReference>
<comment type="caution">
    <text evidence="1">The sequence shown here is derived from an EMBL/GenBank/DDBJ whole genome shotgun (WGS) entry which is preliminary data.</text>
</comment>
<dbReference type="SUPFAM" id="SSF53335">
    <property type="entry name" value="S-adenosyl-L-methionine-dependent methyltransferases"/>
    <property type="match status" value="1"/>
</dbReference>
<keyword evidence="1" id="KW-0489">Methyltransferase</keyword>
<dbReference type="EMBL" id="PKJC01000005">
    <property type="protein sequence ID" value="PKZ65806.1"/>
    <property type="molecule type" value="Genomic_DNA"/>
</dbReference>
<protein>
    <submittedName>
        <fullName evidence="1">Trans-aconitate methyltransferase</fullName>
    </submittedName>
</protein>
<dbReference type="GO" id="GO:0030798">
    <property type="term" value="F:trans-aconitate 2-methyltransferase activity"/>
    <property type="evidence" value="ECO:0007669"/>
    <property type="project" value="InterPro"/>
</dbReference>
<reference evidence="1 2" key="1">
    <citation type="submission" date="2017-12" db="EMBL/GenBank/DDBJ databases">
        <title>Phylogenetic diversity of female urinary microbiome.</title>
        <authorList>
            <person name="Thomas-White K."/>
            <person name="Wolfe A.J."/>
        </authorList>
    </citation>
    <scope>NUCLEOTIDE SEQUENCE [LARGE SCALE GENOMIC DNA]</scope>
    <source>
        <strain evidence="1 2">UMB0777</strain>
    </source>
</reference>
<gene>
    <name evidence="1" type="ORF">CYJ73_09655</name>
</gene>
<evidence type="ECO:0000313" key="1">
    <source>
        <dbReference type="EMBL" id="PKZ65806.1"/>
    </source>
</evidence>
<evidence type="ECO:0000313" key="2">
    <source>
        <dbReference type="Proteomes" id="UP000234662"/>
    </source>
</evidence>
<dbReference type="RefSeq" id="WP_101819988.1">
    <property type="nucleotide sequence ID" value="NZ_PKJC01000005.1"/>
</dbReference>
<keyword evidence="1" id="KW-0808">Transferase</keyword>
<dbReference type="Proteomes" id="UP000234662">
    <property type="component" value="Unassembled WGS sequence"/>
</dbReference>
<sequence>MAVWDPTRYLQFADDRARPFLDLIAQIPTNPLSVVDLGCGPGHLTKHLRALWPAAEILGIDDSAEMVDRAIRDNTDPHANYDAVDVSQWTPHRPVDLMLSNAMFQWVPDHLDVIDGLLGHLTDGGAFALQVPNNTDSPTHAALAELASTEPYVGAFGDLRALPRLDAEMYLDFFAERGHHVNAWETTYFHVLDGQDPVFDWMSGTGARPYLQALTGDLWKQFVTDLKKRFAEAYPRREWGTVLPFRRTFAVATRR</sequence>
<dbReference type="InterPro" id="IPR023149">
    <property type="entry name" value="Trans_acon_MeTrfase_C"/>
</dbReference>
<dbReference type="Gene3D" id="1.10.150.290">
    <property type="entry name" value="S-adenosyl-L-methionine-dependent methyltransferases"/>
    <property type="match status" value="1"/>
</dbReference>
<dbReference type="PANTHER" id="PTHR43861">
    <property type="entry name" value="TRANS-ACONITATE 2-METHYLTRANSFERASE-RELATED"/>
    <property type="match status" value="1"/>
</dbReference>
<dbReference type="CDD" id="cd02440">
    <property type="entry name" value="AdoMet_MTases"/>
    <property type="match status" value="1"/>
</dbReference>
<dbReference type="Gene3D" id="3.40.50.150">
    <property type="entry name" value="Vaccinia Virus protein VP39"/>
    <property type="match status" value="1"/>
</dbReference>